<organism evidence="4 5">
    <name type="scientific">Arenimonas oryziterrae DSM 21050 = YC6267</name>
    <dbReference type="NCBI Taxonomy" id="1121015"/>
    <lineage>
        <taxon>Bacteria</taxon>
        <taxon>Pseudomonadati</taxon>
        <taxon>Pseudomonadota</taxon>
        <taxon>Gammaproteobacteria</taxon>
        <taxon>Lysobacterales</taxon>
        <taxon>Lysobacteraceae</taxon>
        <taxon>Arenimonas</taxon>
    </lineage>
</organism>
<feature type="region of interest" description="Disordered" evidence="1">
    <location>
        <begin position="309"/>
        <end position="339"/>
    </location>
</feature>
<dbReference type="PANTHER" id="PTHR30590">
    <property type="entry name" value="INNER MEMBRANE PROTEIN"/>
    <property type="match status" value="1"/>
</dbReference>
<feature type="compositionally biased region" description="Basic and acidic residues" evidence="1">
    <location>
        <begin position="319"/>
        <end position="339"/>
    </location>
</feature>
<evidence type="ECO:0000313" key="4">
    <source>
        <dbReference type="EMBL" id="KFN44825.1"/>
    </source>
</evidence>
<gene>
    <name evidence="4" type="ORF">N789_02075</name>
</gene>
<feature type="transmembrane region" description="Helical" evidence="2">
    <location>
        <begin position="454"/>
        <end position="474"/>
    </location>
</feature>
<feature type="transmembrane region" description="Helical" evidence="2">
    <location>
        <begin position="22"/>
        <end position="41"/>
    </location>
</feature>
<protein>
    <recommendedName>
        <fullName evidence="3">DUF418 domain-containing protein</fullName>
    </recommendedName>
</protein>
<keyword evidence="2" id="KW-1133">Transmembrane helix</keyword>
<feature type="transmembrane region" description="Helical" evidence="2">
    <location>
        <begin position="131"/>
        <end position="147"/>
    </location>
</feature>
<dbReference type="RefSeq" id="WP_022968996.1">
    <property type="nucleotide sequence ID" value="NZ_ATVD01000002.1"/>
</dbReference>
<comment type="caution">
    <text evidence="4">The sequence shown here is derived from an EMBL/GenBank/DDBJ whole genome shotgun (WGS) entry which is preliminary data.</text>
</comment>
<feature type="transmembrane region" description="Helical" evidence="2">
    <location>
        <begin position="522"/>
        <end position="540"/>
    </location>
</feature>
<feature type="transmembrane region" description="Helical" evidence="2">
    <location>
        <begin position="175"/>
        <end position="191"/>
    </location>
</feature>
<feature type="transmembrane region" description="Helical" evidence="2">
    <location>
        <begin position="376"/>
        <end position="395"/>
    </location>
</feature>
<dbReference type="InterPro" id="IPR052529">
    <property type="entry name" value="Bact_Transport_Assoc"/>
</dbReference>
<dbReference type="OrthoDB" id="9807744at2"/>
<dbReference type="PANTHER" id="PTHR30590:SF2">
    <property type="entry name" value="INNER MEMBRANE PROTEIN"/>
    <property type="match status" value="1"/>
</dbReference>
<feature type="transmembrane region" description="Helical" evidence="2">
    <location>
        <begin position="203"/>
        <end position="228"/>
    </location>
</feature>
<feature type="transmembrane region" description="Helical" evidence="2">
    <location>
        <begin position="152"/>
        <end position="169"/>
    </location>
</feature>
<evidence type="ECO:0000259" key="3">
    <source>
        <dbReference type="Pfam" id="PF04235"/>
    </source>
</evidence>
<feature type="transmembrane region" description="Helical" evidence="2">
    <location>
        <begin position="108"/>
        <end position="125"/>
    </location>
</feature>
<sequence length="569" mass="61401">MSDSATSAAGTVLAPVASNERIQALDVVRGFALVGIFLMNIEFFNRPLAALGEGLPATATGLNWLAGWLIYNFVQGKFWTMFSLLFGMGFAVMLTRAERAERNFLRPYLRRIAALAAFGTIHHIFIWGGDILFSYAVGATALLIVIYGRWYWILAGLVALIGIGFIPGGDPVFQVAASLALMGAAALFLRNERGLQLPSGGKVPVFSAIMLTIALLVAIVAALAWLGIGPPAQARIPLTIFASVLTLFGVLSAKFHDPISQRKRSLGVGMYLFPFVMMTSFGLAQWLGPKPADVDAAAKPAISASASDSTAAKAPVSKEQADADKKAAAERAEKKAAREKRLKEQAEQIAEERKILTEGSYVSAVKLRAGEFAEHAAGEAGFAIVIVGMFLLGAWFVRSGIMENTAAHLPLFRKLALFGIPIGCGLGLIGSAIATGNSPDLPQGMYQTAMGMTLIGNLPACLGYVGLMVVMLHSRGIFSNVRLLAPAGRMALTNYLTQSLIGTTVFYGYGLGYWGIGRAWQVVFVFTVFALQIAFSHWWLSKFRYGPMEWLWRAITYWQLPAMRRVAVD</sequence>
<dbReference type="STRING" id="1121015.GCA_000420545_01360"/>
<dbReference type="EMBL" id="AVCI01000001">
    <property type="protein sequence ID" value="KFN44825.1"/>
    <property type="molecule type" value="Genomic_DNA"/>
</dbReference>
<feature type="domain" description="DUF418" evidence="3">
    <location>
        <begin position="397"/>
        <end position="559"/>
    </location>
</feature>
<feature type="transmembrane region" description="Helical" evidence="2">
    <location>
        <begin position="265"/>
        <end position="287"/>
    </location>
</feature>
<evidence type="ECO:0000256" key="1">
    <source>
        <dbReference type="SAM" id="MobiDB-lite"/>
    </source>
</evidence>
<evidence type="ECO:0000256" key="2">
    <source>
        <dbReference type="SAM" id="Phobius"/>
    </source>
</evidence>
<proteinExistence type="predicted"/>
<feature type="transmembrane region" description="Helical" evidence="2">
    <location>
        <begin position="495"/>
        <end position="516"/>
    </location>
</feature>
<reference evidence="4 5" key="1">
    <citation type="submission" date="2013-09" db="EMBL/GenBank/DDBJ databases">
        <title>Genome sequencing of Arenimonas oryziterrae.</title>
        <authorList>
            <person name="Chen F."/>
            <person name="Wang G."/>
        </authorList>
    </citation>
    <scope>NUCLEOTIDE SEQUENCE [LARGE SCALE GENOMIC DNA]</scope>
    <source>
        <strain evidence="4 5">YC6267</strain>
    </source>
</reference>
<keyword evidence="5" id="KW-1185">Reference proteome</keyword>
<dbReference type="eggNOG" id="COG2311">
    <property type="taxonomic scope" value="Bacteria"/>
</dbReference>
<dbReference type="PATRIC" id="fig|1121015.4.peg.410"/>
<feature type="transmembrane region" description="Helical" evidence="2">
    <location>
        <begin position="415"/>
        <end position="434"/>
    </location>
</feature>
<evidence type="ECO:0000313" key="5">
    <source>
        <dbReference type="Proteomes" id="UP000029385"/>
    </source>
</evidence>
<dbReference type="AlphaFoldDB" id="A0A091BKI4"/>
<keyword evidence="2" id="KW-0812">Transmembrane</keyword>
<dbReference type="Pfam" id="PF04235">
    <property type="entry name" value="DUF418"/>
    <property type="match status" value="1"/>
</dbReference>
<feature type="transmembrane region" description="Helical" evidence="2">
    <location>
        <begin position="234"/>
        <end position="253"/>
    </location>
</feature>
<accession>A0A091BKI4</accession>
<keyword evidence="2" id="KW-0472">Membrane</keyword>
<dbReference type="Proteomes" id="UP000029385">
    <property type="component" value="Unassembled WGS sequence"/>
</dbReference>
<name>A0A091BKI4_9GAMM</name>
<dbReference type="InterPro" id="IPR007349">
    <property type="entry name" value="DUF418"/>
</dbReference>